<gene>
    <name evidence="5" type="ORF">EIN_284120</name>
</gene>
<dbReference type="RefSeq" id="XP_004184202.1">
    <property type="nucleotide sequence ID" value="XM_004184154.1"/>
</dbReference>
<dbReference type="Proteomes" id="UP000014680">
    <property type="component" value="Unassembled WGS sequence"/>
</dbReference>
<dbReference type="OrthoDB" id="25282at2759"/>
<organism evidence="5 6">
    <name type="scientific">Entamoeba invadens IP1</name>
    <dbReference type="NCBI Taxonomy" id="370355"/>
    <lineage>
        <taxon>Eukaryota</taxon>
        <taxon>Amoebozoa</taxon>
        <taxon>Evosea</taxon>
        <taxon>Archamoebae</taxon>
        <taxon>Mastigamoebida</taxon>
        <taxon>Entamoebidae</taxon>
        <taxon>Entamoeba</taxon>
    </lineage>
</organism>
<proteinExistence type="inferred from homology"/>
<dbReference type="InterPro" id="IPR023228">
    <property type="entry name" value="SAM_OH_AdoTrfase_N_sf"/>
</dbReference>
<evidence type="ECO:0008006" key="7">
    <source>
        <dbReference type="Google" id="ProtNLM"/>
    </source>
</evidence>
<evidence type="ECO:0000259" key="3">
    <source>
        <dbReference type="Pfam" id="PF01887"/>
    </source>
</evidence>
<dbReference type="SUPFAM" id="SSF102522">
    <property type="entry name" value="Bacterial fluorinating enzyme, N-terminal domain"/>
    <property type="match status" value="1"/>
</dbReference>
<dbReference type="OMA" id="GVIAKHC"/>
<dbReference type="InterPro" id="IPR046470">
    <property type="entry name" value="SAM_HAT_C"/>
</dbReference>
<dbReference type="EMBL" id="KB207106">
    <property type="protein sequence ID" value="ELP84856.1"/>
    <property type="molecule type" value="Genomic_DNA"/>
</dbReference>
<dbReference type="Gene3D" id="2.40.30.90">
    <property type="entry name" value="Bacterial fluorinating enzyme like"/>
    <property type="match status" value="1"/>
</dbReference>
<evidence type="ECO:0000313" key="6">
    <source>
        <dbReference type="Proteomes" id="UP000014680"/>
    </source>
</evidence>
<dbReference type="InterPro" id="IPR046469">
    <property type="entry name" value="SAM_HAT_N"/>
</dbReference>
<dbReference type="PANTHER" id="PTHR35092:SF1">
    <property type="entry name" value="CHLORINASE MJ1651"/>
    <property type="match status" value="1"/>
</dbReference>
<dbReference type="SUPFAM" id="SSF101852">
    <property type="entry name" value="Bacterial fluorinating enzyme, C-terminal domain"/>
    <property type="match status" value="1"/>
</dbReference>
<dbReference type="VEuPathDB" id="AmoebaDB:EIN_284120"/>
<evidence type="ECO:0000256" key="2">
    <source>
        <dbReference type="ARBA" id="ARBA00024035"/>
    </source>
</evidence>
<comment type="similarity">
    <text evidence="2">Belongs to the SAM hydrolase / SAM-dependent halogenase family.</text>
</comment>
<name>L7FJS4_ENTIV</name>
<feature type="domain" description="S-adenosyl-l-methionine hydroxide adenosyltransferase C-terminal" evidence="4">
    <location>
        <begin position="166"/>
        <end position="254"/>
    </location>
</feature>
<dbReference type="KEGG" id="eiv:EIN_284120"/>
<keyword evidence="1" id="KW-0949">S-adenosyl-L-methionine</keyword>
<feature type="domain" description="S-adenosyl-l-methionine hydroxide adenosyltransferase N-terminal" evidence="3">
    <location>
        <begin position="4"/>
        <end position="143"/>
    </location>
</feature>
<evidence type="ECO:0000256" key="1">
    <source>
        <dbReference type="ARBA" id="ARBA00022691"/>
    </source>
</evidence>
<keyword evidence="6" id="KW-1185">Reference proteome</keyword>
<reference evidence="5 6" key="1">
    <citation type="submission" date="2012-10" db="EMBL/GenBank/DDBJ databases">
        <authorList>
            <person name="Zafar N."/>
            <person name="Inman J."/>
            <person name="Hall N."/>
            <person name="Lorenzi H."/>
            <person name="Caler E."/>
        </authorList>
    </citation>
    <scope>NUCLEOTIDE SEQUENCE [LARGE SCALE GENOMIC DNA]</scope>
    <source>
        <strain evidence="5 6">IP1</strain>
    </source>
</reference>
<evidence type="ECO:0000313" key="5">
    <source>
        <dbReference type="EMBL" id="ELP84856.1"/>
    </source>
</evidence>
<dbReference type="PIRSF" id="PIRSF006779">
    <property type="entry name" value="UCP006779"/>
    <property type="match status" value="1"/>
</dbReference>
<dbReference type="GeneID" id="14883854"/>
<dbReference type="Pfam" id="PF01887">
    <property type="entry name" value="SAM_HAT_N"/>
    <property type="match status" value="1"/>
</dbReference>
<dbReference type="Gene3D" id="3.40.50.10790">
    <property type="entry name" value="S-adenosyl-l-methionine hydroxide adenosyltransferase, N-terminal"/>
    <property type="match status" value="1"/>
</dbReference>
<evidence type="ECO:0000259" key="4">
    <source>
        <dbReference type="Pfam" id="PF20257"/>
    </source>
</evidence>
<accession>L7FJS4</accession>
<dbReference type="Pfam" id="PF20257">
    <property type="entry name" value="SAM_HAT_C"/>
    <property type="match status" value="1"/>
</dbReference>
<dbReference type="InterPro" id="IPR023227">
    <property type="entry name" value="SAM_OH_AdoTrfase_C_sf"/>
</dbReference>
<dbReference type="PANTHER" id="PTHR35092">
    <property type="entry name" value="CHLORINASE MJ1651"/>
    <property type="match status" value="1"/>
</dbReference>
<dbReference type="AlphaFoldDB" id="L7FJS4"/>
<protein>
    <recommendedName>
        <fullName evidence="7">Adenosyl-chloride synthase</fullName>
    </recommendedName>
</protein>
<sequence>MKTIALLTDFGVGEYVGIMKGVILKTIKSPVNIVDIKHDIEPQNILQASWILSTCVNYFPEDTIYVCVVDPGVGGDRADLLIQTKTATFIGPNNGLFTHTLKQNNFDILHVYSLHSKTSSATFHGRDVFSLSAAQFANGDVINATEIPFQEIVYLNISNNTQDTIHIVSIDTFGNLISDTPTSSFTHNQLASLKSLEQFKTGQISDVAFVKTYEEGAKHNIALILLEGSNNTLEVSKVNGSAARLLSVTIGETLKLHFL</sequence>
<dbReference type="InterPro" id="IPR002747">
    <property type="entry name" value="SAM_OH_AdoTrfase"/>
</dbReference>